<dbReference type="Pfam" id="PF05345">
    <property type="entry name" value="He_PIG"/>
    <property type="match status" value="2"/>
</dbReference>
<feature type="compositionally biased region" description="Pro residues" evidence="1">
    <location>
        <begin position="1007"/>
        <end position="1018"/>
    </location>
</feature>
<dbReference type="InterPro" id="IPR013783">
    <property type="entry name" value="Ig-like_fold"/>
</dbReference>
<keyword evidence="2" id="KW-0472">Membrane</keyword>
<feature type="region of interest" description="Disordered" evidence="1">
    <location>
        <begin position="967"/>
        <end position="1183"/>
    </location>
</feature>
<sequence length="1183" mass="125988">MVAAGRVLLCWPGLPAAVFLFFFLFHAAAIPVENFPINSQLPPVARISEPFSFTFSPLTFSSSPELSMSYSLGNDTPGWLSIDSSARRLFGTPGDVFADVAPGNGDADVVGVHVELVARDATGLATANATLVVSRNPPPSVEVPLSEQIAGFGPYSAPSSLLLHPSRPFSFSFAERTFTTTTRPKGDKEKDAATTTRGARREEGPALLNYYGVSGDSAPLPSWVSFDADTLTFSGTTPPFESLVQPPQTFGFQLVASDVVGFASSASIPFSIVVGNHELTADEAVVRLNASHGKPFDYADLKETLNIDGRPLRRIEDVASVTVVGLPQWLNFDVETWGLSGTPDATAESSNVTVAVVDRYTDTLNVTIMIEMESELFVSELPDMNITAGGDLSFDLKRYLFDPQKVDISIETQPVSPWIHLDPASKKLSGTAPEPHAATYATDITVTFIATSKRSTTTDTRTMAVHIADPSSTDPTPEPTTPAKPEETKEGRSRRKLLWLLLPFLLLLCIAAIMFFIYLRRRQRRIEKGHIMEVSAPIPGTFVNHGSGSNGSSMQDMRKMLDIGPPGTSPGTATGVAGAATSAHLHESRVVSDPRAGASLQPYALSLYKDKRRSRSDTVLIEMRRSWLPRFQGIAGFGGQVTDGGSFLSDTSLSEGDAHNADETRLPGLARTTNEPYEKNRLMLDVPIVSEPLSIQPTPELAYRPTEGATGAAPVTPARRFDLSSSSSASETTSGSSSLSSQPTPIVGYARGRDNHPHYHHQNYHFYHRPRSGRLSLGVGSRLSRALKRASGQSQQQNRSSNLSSSTVRTTRTSILTTALAEERLVQAATFTATSASTVASSIASTAVVRPTIVHIPSRPGEAVHALSRRRAGGSDSTPLFFGGGNGGRARRPPSTRGVGGTSSQVSSSQGERTPSHPMSSAPASRESESDSSWDRLARDSLGIAHKDLVIPLPLAKNKNSSAYRHNMDIGLDLNPGSSKRRSSADSTGNGDGVGARSSWTIRPLQISPPPSRQPPASQPLAMTTAAAKADEGRDATTAPSTPFQIPATSRHRRQAPISQTTPSPPPLFLPPSPPAPPSNDHRGSAMATRPLPETPTPAGRGGRPPLADRLNESTPRRSGSAASSSSSTAAARRSGKGRGNRPCQDDGDDDDMWEDIRPPNSSVFGGGGEGEADSDGSFAVYI</sequence>
<feature type="domain" description="Dystroglycan-type cadherin-like" evidence="3">
    <location>
        <begin position="32"/>
        <end position="139"/>
    </location>
</feature>
<accession>A0AAN9YSX8</accession>
<keyword evidence="2" id="KW-1133">Transmembrane helix</keyword>
<feature type="region of interest" description="Disordered" evidence="1">
    <location>
        <begin position="864"/>
        <end position="934"/>
    </location>
</feature>
<organism evidence="4 5">
    <name type="scientific">Diatrype stigma</name>
    <dbReference type="NCBI Taxonomy" id="117547"/>
    <lineage>
        <taxon>Eukaryota</taxon>
        <taxon>Fungi</taxon>
        <taxon>Dikarya</taxon>
        <taxon>Ascomycota</taxon>
        <taxon>Pezizomycotina</taxon>
        <taxon>Sordariomycetes</taxon>
        <taxon>Xylariomycetidae</taxon>
        <taxon>Xylariales</taxon>
        <taxon>Diatrypaceae</taxon>
        <taxon>Diatrype</taxon>
    </lineage>
</organism>
<evidence type="ECO:0000313" key="4">
    <source>
        <dbReference type="EMBL" id="KAK7756036.1"/>
    </source>
</evidence>
<gene>
    <name evidence="4" type="primary">AXL2</name>
    <name evidence="4" type="ORF">SLS62_001979</name>
</gene>
<feature type="compositionally biased region" description="Low complexity" evidence="1">
    <location>
        <begin position="789"/>
        <end position="811"/>
    </location>
</feature>
<dbReference type="GO" id="GO:0005509">
    <property type="term" value="F:calcium ion binding"/>
    <property type="evidence" value="ECO:0007669"/>
    <property type="project" value="InterPro"/>
</dbReference>
<evidence type="ECO:0000313" key="5">
    <source>
        <dbReference type="Proteomes" id="UP001320420"/>
    </source>
</evidence>
<feature type="transmembrane region" description="Helical" evidence="2">
    <location>
        <begin position="497"/>
        <end position="519"/>
    </location>
</feature>
<protein>
    <submittedName>
        <fullName evidence="4">Polarity establishment/cellular polarization</fullName>
    </submittedName>
</protein>
<dbReference type="SUPFAM" id="SSF49313">
    <property type="entry name" value="Cadherin-like"/>
    <property type="match status" value="4"/>
</dbReference>
<dbReference type="InterPro" id="IPR015919">
    <property type="entry name" value="Cadherin-like_sf"/>
</dbReference>
<feature type="compositionally biased region" description="Polar residues" evidence="1">
    <location>
        <begin position="1038"/>
        <end position="1048"/>
    </location>
</feature>
<evidence type="ECO:0000259" key="3">
    <source>
        <dbReference type="SMART" id="SM00736"/>
    </source>
</evidence>
<feature type="domain" description="Dystroglycan-type cadherin-like" evidence="3">
    <location>
        <begin position="153"/>
        <end position="281"/>
    </location>
</feature>
<feature type="compositionally biased region" description="Low complexity" evidence="1">
    <location>
        <begin position="723"/>
        <end position="741"/>
    </location>
</feature>
<feature type="region of interest" description="Disordered" evidence="1">
    <location>
        <begin position="784"/>
        <end position="811"/>
    </location>
</feature>
<name>A0AAN9YSX8_9PEZI</name>
<feature type="region of interest" description="Disordered" evidence="1">
    <location>
        <begin position="180"/>
        <end position="201"/>
    </location>
</feature>
<dbReference type="Proteomes" id="UP001320420">
    <property type="component" value="Unassembled WGS sequence"/>
</dbReference>
<reference evidence="4 5" key="1">
    <citation type="submission" date="2024-02" db="EMBL/GenBank/DDBJ databases">
        <title>De novo assembly and annotation of 12 fungi associated with fruit tree decline syndrome in Ontario, Canada.</title>
        <authorList>
            <person name="Sulman M."/>
            <person name="Ellouze W."/>
            <person name="Ilyukhin E."/>
        </authorList>
    </citation>
    <scope>NUCLEOTIDE SEQUENCE [LARGE SCALE GENOMIC DNA]</scope>
    <source>
        <strain evidence="4 5">M11/M66-122</strain>
    </source>
</reference>
<evidence type="ECO:0000256" key="1">
    <source>
        <dbReference type="SAM" id="MobiDB-lite"/>
    </source>
</evidence>
<dbReference type="SMART" id="SM00736">
    <property type="entry name" value="CADG"/>
    <property type="match status" value="2"/>
</dbReference>
<proteinExistence type="predicted"/>
<keyword evidence="5" id="KW-1185">Reference proteome</keyword>
<dbReference type="AlphaFoldDB" id="A0AAN9YSX8"/>
<evidence type="ECO:0000256" key="2">
    <source>
        <dbReference type="SAM" id="Phobius"/>
    </source>
</evidence>
<dbReference type="Gene3D" id="2.60.40.10">
    <property type="entry name" value="Immunoglobulins"/>
    <property type="match status" value="4"/>
</dbReference>
<feature type="compositionally biased region" description="Pro residues" evidence="1">
    <location>
        <begin position="1063"/>
        <end position="1078"/>
    </location>
</feature>
<dbReference type="InterPro" id="IPR006644">
    <property type="entry name" value="Cadg"/>
</dbReference>
<feature type="compositionally biased region" description="Low complexity" evidence="1">
    <location>
        <begin position="902"/>
        <end position="911"/>
    </location>
</feature>
<comment type="caution">
    <text evidence="4">The sequence shown here is derived from an EMBL/GenBank/DDBJ whole genome shotgun (WGS) entry which is preliminary data.</text>
</comment>
<feature type="region of interest" description="Disordered" evidence="1">
    <location>
        <begin position="467"/>
        <end position="492"/>
    </location>
</feature>
<keyword evidence="2" id="KW-0812">Transmembrane</keyword>
<dbReference type="EMBL" id="JAKJXP020000009">
    <property type="protein sequence ID" value="KAK7756036.1"/>
    <property type="molecule type" value="Genomic_DNA"/>
</dbReference>
<dbReference type="GO" id="GO:0016020">
    <property type="term" value="C:membrane"/>
    <property type="evidence" value="ECO:0007669"/>
    <property type="project" value="InterPro"/>
</dbReference>
<feature type="region of interest" description="Disordered" evidence="1">
    <location>
        <begin position="721"/>
        <end position="761"/>
    </location>
</feature>
<feature type="compositionally biased region" description="Low complexity" evidence="1">
    <location>
        <begin position="1117"/>
        <end position="1133"/>
    </location>
</feature>